<feature type="binding site" evidence="4">
    <location>
        <begin position="114"/>
        <end position="115"/>
    </location>
    <ligand>
        <name>substrate</name>
    </ligand>
</feature>
<comment type="subcellular location">
    <subcellularLocation>
        <location evidence="4">Cytoplasm</location>
    </subcellularLocation>
</comment>
<dbReference type="PANTHER" id="PTHR23404">
    <property type="entry name" value="MOLYBDOPTERIN SYNTHASE RELATED"/>
    <property type="match status" value="1"/>
</dbReference>
<accession>A0A1I8H225</accession>
<feature type="binding site" evidence="4">
    <location>
        <begin position="137"/>
        <end position="139"/>
    </location>
    <ligand>
        <name>substrate</name>
    </ligand>
</feature>
<evidence type="ECO:0000256" key="4">
    <source>
        <dbReference type="HAMAP-Rule" id="MF_03052"/>
    </source>
</evidence>
<comment type="similarity">
    <text evidence="4">Belongs to the MoaE family. MOCS2B subfamily.</text>
</comment>
<dbReference type="CDD" id="cd00756">
    <property type="entry name" value="MoaE"/>
    <property type="match status" value="1"/>
</dbReference>
<evidence type="ECO:0000256" key="5">
    <source>
        <dbReference type="SAM" id="MobiDB-lite"/>
    </source>
</evidence>
<name>A0A1I8H225_9PLAT</name>
<dbReference type="GO" id="GO:0006777">
    <property type="term" value="P:Mo-molybdopterin cofactor biosynthetic process"/>
    <property type="evidence" value="ECO:0007669"/>
    <property type="project" value="UniProtKB-UniRule"/>
</dbReference>
<dbReference type="GO" id="GO:1990140">
    <property type="term" value="C:molybdopterin synthase complex"/>
    <property type="evidence" value="ECO:0007669"/>
    <property type="project" value="UniProtKB-UniRule"/>
</dbReference>
<keyword evidence="1 4" id="KW-0963">Cytoplasm</keyword>
<feature type="binding site" evidence="4">
    <location>
        <position position="130"/>
    </location>
    <ligand>
        <name>substrate</name>
    </ligand>
</feature>
<dbReference type="UniPathway" id="UPA00344"/>
<evidence type="ECO:0000256" key="1">
    <source>
        <dbReference type="ARBA" id="ARBA00022490"/>
    </source>
</evidence>
<evidence type="ECO:0000313" key="6">
    <source>
        <dbReference type="Proteomes" id="UP000095280"/>
    </source>
</evidence>
<dbReference type="HAMAP" id="MF_03052">
    <property type="entry name" value="MOC2B"/>
    <property type="match status" value="1"/>
</dbReference>
<keyword evidence="6" id="KW-1185">Reference proteome</keyword>
<protein>
    <recommendedName>
        <fullName evidence="4">Molybdopterin synthase catalytic subunit</fullName>
        <ecNumber evidence="4">2.8.1.12</ecNumber>
    </recommendedName>
    <alternativeName>
        <fullName evidence="4">Molybdenum cofactor synthesis protein 2 large subunit</fullName>
    </alternativeName>
    <alternativeName>
        <fullName evidence="4">Molybdenum cofactor synthesis protein 2B</fullName>
        <shortName evidence="4">MOCS2B</shortName>
    </alternativeName>
</protein>
<evidence type="ECO:0000256" key="3">
    <source>
        <dbReference type="ARBA" id="ARBA00023150"/>
    </source>
</evidence>
<dbReference type="WBParaSite" id="maker-uti_cns_0003985-snap-gene-0.3-mRNA-1">
    <property type="protein sequence ID" value="maker-uti_cns_0003985-snap-gene-0.3-mRNA-1"/>
    <property type="gene ID" value="maker-uti_cns_0003985-snap-gene-0.3"/>
</dbReference>
<dbReference type="Pfam" id="PF02391">
    <property type="entry name" value="MoaE"/>
    <property type="match status" value="1"/>
</dbReference>
<dbReference type="Proteomes" id="UP000095280">
    <property type="component" value="Unplaced"/>
</dbReference>
<evidence type="ECO:0000313" key="7">
    <source>
        <dbReference type="WBParaSite" id="maker-uti_cns_0003985-snap-gene-0.3-mRNA-1"/>
    </source>
</evidence>
<sequence length="190" mass="20673">FQPWQPPGDQLIKMNFIEVTPEPLSLDRIHQLVVDPTCGAVCHFVGTTRDSFEGREVVRLEYEAYEEMARKEMLAICLQARQRWSCLRHLAIYHRTGLVPVGEASIIIAVSSPHRSEAIKAVEFAINAAKATVPVWKKEIYAGDQPPQWKVNAECQWAGTATASAGADKPASPGEAASSAGGARPANGHA</sequence>
<organism evidence="6 7">
    <name type="scientific">Macrostomum lignano</name>
    <dbReference type="NCBI Taxonomy" id="282301"/>
    <lineage>
        <taxon>Eukaryota</taxon>
        <taxon>Metazoa</taxon>
        <taxon>Spiralia</taxon>
        <taxon>Lophotrochozoa</taxon>
        <taxon>Platyhelminthes</taxon>
        <taxon>Rhabditophora</taxon>
        <taxon>Macrostomorpha</taxon>
        <taxon>Macrostomida</taxon>
        <taxon>Macrostomidae</taxon>
        <taxon>Macrostomum</taxon>
    </lineage>
</organism>
<proteinExistence type="inferred from homology"/>
<dbReference type="Gene3D" id="3.90.1170.40">
    <property type="entry name" value="Molybdopterin biosynthesis MoaE subunit"/>
    <property type="match status" value="1"/>
</dbReference>
<dbReference type="SUPFAM" id="SSF54690">
    <property type="entry name" value="Molybdopterin synthase subunit MoaE"/>
    <property type="match status" value="1"/>
</dbReference>
<feature type="compositionally biased region" description="Low complexity" evidence="5">
    <location>
        <begin position="170"/>
        <end position="190"/>
    </location>
</feature>
<dbReference type="InterPro" id="IPR036563">
    <property type="entry name" value="MoaE_sf"/>
</dbReference>
<dbReference type="InterPro" id="IPR003448">
    <property type="entry name" value="Mopterin_biosynth_MoaE"/>
</dbReference>
<reference evidence="7" key="1">
    <citation type="submission" date="2016-11" db="UniProtKB">
        <authorList>
            <consortium name="WormBaseParasite"/>
        </authorList>
    </citation>
    <scope>IDENTIFICATION</scope>
</reference>
<comment type="subunit">
    <text evidence="4">Heterotetramer; composed of 2 small (MOCS2A) and 2 large (MOCS2B) subunits.</text>
</comment>
<dbReference type="EC" id="2.8.1.12" evidence="4"/>
<dbReference type="GO" id="GO:0030366">
    <property type="term" value="F:molybdopterin synthase activity"/>
    <property type="evidence" value="ECO:0007669"/>
    <property type="project" value="UniProtKB-UniRule"/>
</dbReference>
<keyword evidence="3 4" id="KW-0501">Molybdenum cofactor biosynthesis</keyword>
<dbReference type="FunFam" id="3.90.1170.40:FF:000002">
    <property type="entry name" value="Molybdopterin synthase catalytic subunit"/>
    <property type="match status" value="1"/>
</dbReference>
<keyword evidence="2 4" id="KW-0808">Transferase</keyword>
<comment type="catalytic activity">
    <reaction evidence="4">
        <text>2 [molybdopterin-synthase sulfur-carrier protein]-C-terminal-Gly-aminoethanethioate + cyclic pyranopterin phosphate + H2O = molybdopterin + 2 [molybdopterin-synthase sulfur-carrier protein]-C-terminal Gly-Gly + 2 H(+)</text>
        <dbReference type="Rhea" id="RHEA:26333"/>
        <dbReference type="Rhea" id="RHEA-COMP:12202"/>
        <dbReference type="Rhea" id="RHEA-COMP:19907"/>
        <dbReference type="ChEBI" id="CHEBI:15377"/>
        <dbReference type="ChEBI" id="CHEBI:15378"/>
        <dbReference type="ChEBI" id="CHEBI:58698"/>
        <dbReference type="ChEBI" id="CHEBI:59648"/>
        <dbReference type="ChEBI" id="CHEBI:90778"/>
        <dbReference type="ChEBI" id="CHEBI:232372"/>
        <dbReference type="EC" id="2.8.1.12"/>
    </reaction>
</comment>
<dbReference type="InterPro" id="IPR028888">
    <property type="entry name" value="MOCS2B_euk"/>
</dbReference>
<evidence type="ECO:0000256" key="2">
    <source>
        <dbReference type="ARBA" id="ARBA00022679"/>
    </source>
</evidence>
<comment type="pathway">
    <text evidence="4">Cofactor biosynthesis; molybdopterin biosynthesis.</text>
</comment>
<feature type="region of interest" description="Disordered" evidence="5">
    <location>
        <begin position="162"/>
        <end position="190"/>
    </location>
</feature>
<dbReference type="AlphaFoldDB" id="A0A1I8H225"/>
<comment type="function">
    <text evidence="4">Catalytic subunit of the molybdopterin synthase complex, a complex that catalyzes the conversion of precursor Z into molybdopterin. Acts by mediating the incorporation of 2 sulfur atoms from thiocarboxylated MOCS2A into precursor Z to generate a dithiolene group.</text>
</comment>